<evidence type="ECO:0000256" key="9">
    <source>
        <dbReference type="ARBA" id="ARBA00023136"/>
    </source>
</evidence>
<evidence type="ECO:0000313" key="14">
    <source>
        <dbReference type="Proteomes" id="UP001165120"/>
    </source>
</evidence>
<feature type="transmembrane region" description="Helical" evidence="11">
    <location>
        <begin position="60"/>
        <end position="80"/>
    </location>
</feature>
<name>A0A9W6SXF4_CANBO</name>
<evidence type="ECO:0000256" key="8">
    <source>
        <dbReference type="ARBA" id="ARBA00022989"/>
    </source>
</evidence>
<evidence type="ECO:0000256" key="2">
    <source>
        <dbReference type="ARBA" id="ARBA00004651"/>
    </source>
</evidence>
<feature type="compositionally biased region" description="Low complexity" evidence="12">
    <location>
        <begin position="874"/>
        <end position="888"/>
    </location>
</feature>
<comment type="caution">
    <text evidence="13">The sequence shown here is derived from an EMBL/GenBank/DDBJ whole genome shotgun (WGS) entry which is preliminary data.</text>
</comment>
<protein>
    <recommendedName>
        <fullName evidence="4 11">Plasma membrane fusion protein PRM1</fullName>
    </recommendedName>
</protein>
<dbReference type="AlphaFoldDB" id="A0A9W6SXF4"/>
<dbReference type="PANTHER" id="PTHR31030">
    <property type="entry name" value="PLASMA MEMBRANE FUSION PROTEIN PRM1"/>
    <property type="match status" value="1"/>
</dbReference>
<evidence type="ECO:0000256" key="5">
    <source>
        <dbReference type="ARBA" id="ARBA00022475"/>
    </source>
</evidence>
<comment type="function">
    <text evidence="1 11">Involved in cell fusion during mating by stabilizing the plasma membrane fusion event.</text>
</comment>
<feature type="transmembrane region" description="Helical" evidence="11">
    <location>
        <begin position="352"/>
        <end position="373"/>
    </location>
</feature>
<dbReference type="GO" id="GO:0043332">
    <property type="term" value="C:mating projection tip"/>
    <property type="evidence" value="ECO:0007669"/>
    <property type="project" value="UniProtKB-UniRule"/>
</dbReference>
<feature type="compositionally biased region" description="Polar residues" evidence="12">
    <location>
        <begin position="859"/>
        <end position="873"/>
    </location>
</feature>
<accession>A0A9W6SXF4</accession>
<gene>
    <name evidence="13" type="ORF">Cboi02_000033300</name>
</gene>
<dbReference type="InterPro" id="IPR026777">
    <property type="entry name" value="PRM1"/>
</dbReference>
<keyword evidence="7 11" id="KW-0184">Conjugation</keyword>
<reference evidence="13" key="1">
    <citation type="submission" date="2023-04" db="EMBL/GenBank/DDBJ databases">
        <title>Candida boidinii NBRC 10035.</title>
        <authorList>
            <person name="Ichikawa N."/>
            <person name="Sato H."/>
            <person name="Tonouchi N."/>
        </authorList>
    </citation>
    <scope>NUCLEOTIDE SEQUENCE</scope>
    <source>
        <strain evidence="13">NBRC 10035</strain>
    </source>
</reference>
<evidence type="ECO:0000256" key="1">
    <source>
        <dbReference type="ARBA" id="ARBA00002512"/>
    </source>
</evidence>
<evidence type="ECO:0000256" key="12">
    <source>
        <dbReference type="SAM" id="MobiDB-lite"/>
    </source>
</evidence>
<dbReference type="Proteomes" id="UP001165120">
    <property type="component" value="Unassembled WGS sequence"/>
</dbReference>
<evidence type="ECO:0000256" key="4">
    <source>
        <dbReference type="ARBA" id="ARBA00017621"/>
    </source>
</evidence>
<evidence type="ECO:0000256" key="11">
    <source>
        <dbReference type="RuleBase" id="RU366035"/>
    </source>
</evidence>
<dbReference type="GO" id="GO:0032220">
    <property type="term" value="P:plasma membrane fusion involved in cytogamy"/>
    <property type="evidence" value="ECO:0007669"/>
    <property type="project" value="TreeGrafter"/>
</dbReference>
<sequence>MPPTATNSTATLVKSILNSMEEEKNKENINIGDARNYETLQKETRYYRPYLNLKERLSQIWMNYYTISIVLVILKLLMLYKSLNNSLNNSKDTTIEVCENIETLLDKFLNNFNQLAIKTSNYLIIQTINTTYKLVLDSFELTLIIAEALILFMIDTTIGTYLCLIVSAIDTTVEVATNATMAVIGVANDTMIEFAQDLQGSLNIISKIVNSLIDAANSIKNFFTGGGGGDDTKSVNSGIKNINLTISSLQNWQIDSSINEKLTNLSNETPDFDDVQEELENFISIPFSSIKEKISLRKNKTYTVEDLQSYFSKETNLKSQNNSLGFCNENTIELVNEYYKHVLQILKKTMKILIICILICLVISIIFEILVTVKNWRHLNEISDMIILEIKDTDDKYDNFNYRNIDTTTGNNNSNEEKYNNIKRIKSKKMINMIELSKYRYKLIFQAILNKFSTKDPQTLQASNEVKVNKFNWFISYNLSAIPATILLFGILGVVCFIFQYIIIINLQNLKFDEVGNSSLVQGSKSIIEKNLNETLTTWAIDTNDYITLIEDDINTDFLEWTHNSTGTLNATVTKYMDEMDAKIDAIFKNTPLYDPIKIVVGCTIERKLIKIQKGLTFINEKSQIELPRVNSTALYDSLTSGEDDEYGDDYDNEVDDIDQLEYTETSKKSIDIDSELDSFQQEMKKIYYKTIEVYKKSIFIELWISLGILTLWLINFFIGLLIFIIKESKYKNNQLRNPYGNSNYLLPSTLLNNEKFESKENLFKNYKYADMNQSQTSQDSTFDPLAMNAKEVSDKEIATPMRMNQVLDMMLHNMLRTPKKTESPVSNNDKVRERNDTLPFTPENQVGRNFQIPDIKITSYNEDNSNFHSQATSSDDSVSSYDDPTSSGALRWKR</sequence>
<proteinExistence type="inferred from homology"/>
<comment type="similarity">
    <text evidence="3 11">Belongs to the PRM1 family.</text>
</comment>
<dbReference type="EMBL" id="BSXN01000060">
    <property type="protein sequence ID" value="GME66893.1"/>
    <property type="molecule type" value="Genomic_DNA"/>
</dbReference>
<evidence type="ECO:0000256" key="10">
    <source>
        <dbReference type="ARBA" id="ARBA00023180"/>
    </source>
</evidence>
<evidence type="ECO:0000313" key="13">
    <source>
        <dbReference type="EMBL" id="GME66893.1"/>
    </source>
</evidence>
<evidence type="ECO:0000256" key="3">
    <source>
        <dbReference type="ARBA" id="ARBA00010780"/>
    </source>
</evidence>
<feature type="transmembrane region" description="Helical" evidence="11">
    <location>
        <begin position="481"/>
        <end position="504"/>
    </location>
</feature>
<evidence type="ECO:0000256" key="6">
    <source>
        <dbReference type="ARBA" id="ARBA00022692"/>
    </source>
</evidence>
<keyword evidence="9 11" id="KW-0472">Membrane</keyword>
<keyword evidence="10" id="KW-0325">Glycoprotein</keyword>
<keyword evidence="8 11" id="KW-1133">Transmembrane helix</keyword>
<dbReference type="GO" id="GO:0005886">
    <property type="term" value="C:plasma membrane"/>
    <property type="evidence" value="ECO:0007669"/>
    <property type="project" value="UniProtKB-SubCell"/>
</dbReference>
<keyword evidence="6 11" id="KW-0812">Transmembrane</keyword>
<keyword evidence="5 11" id="KW-1003">Cell membrane</keyword>
<comment type="subcellular location">
    <subcellularLocation>
        <location evidence="2 11">Cell membrane</location>
        <topology evidence="2 11">Multi-pass membrane protein</topology>
    </subcellularLocation>
</comment>
<evidence type="ECO:0000256" key="7">
    <source>
        <dbReference type="ARBA" id="ARBA00022971"/>
    </source>
</evidence>
<feature type="transmembrane region" description="Helical" evidence="11">
    <location>
        <begin position="703"/>
        <end position="726"/>
    </location>
</feature>
<comment type="caution">
    <text evidence="11">Lacks conserved residue(s) required for the propagation of feature annotation.</text>
</comment>
<feature type="region of interest" description="Disordered" evidence="12">
    <location>
        <begin position="818"/>
        <end position="895"/>
    </location>
</feature>
<keyword evidence="14" id="KW-1185">Reference proteome</keyword>
<dbReference type="PANTHER" id="PTHR31030:SF1">
    <property type="entry name" value="PLASMA MEMBRANE FUSION PROTEIN PRM1"/>
    <property type="match status" value="1"/>
</dbReference>
<organism evidence="13 14">
    <name type="scientific">Candida boidinii</name>
    <name type="common">Yeast</name>
    <dbReference type="NCBI Taxonomy" id="5477"/>
    <lineage>
        <taxon>Eukaryota</taxon>
        <taxon>Fungi</taxon>
        <taxon>Dikarya</taxon>
        <taxon>Ascomycota</taxon>
        <taxon>Saccharomycotina</taxon>
        <taxon>Pichiomycetes</taxon>
        <taxon>Pichiales</taxon>
        <taxon>Pichiaceae</taxon>
        <taxon>Ogataea</taxon>
        <taxon>Ogataea/Candida clade</taxon>
    </lineage>
</organism>